<reference evidence="1" key="1">
    <citation type="submission" date="2018-02" db="EMBL/GenBank/DDBJ databases">
        <title>Rhizophora mucronata_Transcriptome.</title>
        <authorList>
            <person name="Meera S.P."/>
            <person name="Sreeshan A."/>
            <person name="Augustine A."/>
        </authorList>
    </citation>
    <scope>NUCLEOTIDE SEQUENCE</scope>
    <source>
        <tissue evidence="1">Leaf</tissue>
    </source>
</reference>
<organism evidence="1">
    <name type="scientific">Rhizophora mucronata</name>
    <name type="common">Asiatic mangrove</name>
    <dbReference type="NCBI Taxonomy" id="61149"/>
    <lineage>
        <taxon>Eukaryota</taxon>
        <taxon>Viridiplantae</taxon>
        <taxon>Streptophyta</taxon>
        <taxon>Embryophyta</taxon>
        <taxon>Tracheophyta</taxon>
        <taxon>Spermatophyta</taxon>
        <taxon>Magnoliopsida</taxon>
        <taxon>eudicotyledons</taxon>
        <taxon>Gunneridae</taxon>
        <taxon>Pentapetalae</taxon>
        <taxon>rosids</taxon>
        <taxon>fabids</taxon>
        <taxon>Malpighiales</taxon>
        <taxon>Rhizophoraceae</taxon>
        <taxon>Rhizophora</taxon>
    </lineage>
</organism>
<dbReference type="AlphaFoldDB" id="A0A2P2M1T6"/>
<accession>A0A2P2M1T6</accession>
<name>A0A2P2M1T6_RHIMU</name>
<dbReference type="EMBL" id="GGEC01043698">
    <property type="protein sequence ID" value="MBX24182.1"/>
    <property type="molecule type" value="Transcribed_RNA"/>
</dbReference>
<sequence length="38" mass="4466">MTFCKSSYQVFVGLFLREEVCILERKMVFAVHQIGQPM</sequence>
<protein>
    <submittedName>
        <fullName evidence="1">Uncharacterized protein</fullName>
    </submittedName>
</protein>
<proteinExistence type="predicted"/>
<evidence type="ECO:0000313" key="1">
    <source>
        <dbReference type="EMBL" id="MBX24182.1"/>
    </source>
</evidence>